<keyword evidence="4 11" id="KW-0808">Transferase</keyword>
<evidence type="ECO:0000313" key="14">
    <source>
        <dbReference type="Proteomes" id="UP001271780"/>
    </source>
</evidence>
<dbReference type="InterPro" id="IPR055152">
    <property type="entry name" value="Transketolase-like_C_2"/>
</dbReference>
<dbReference type="NCBIfam" id="TIGR00232">
    <property type="entry name" value="tktlase_bact"/>
    <property type="match status" value="1"/>
</dbReference>
<comment type="function">
    <text evidence="11">Catalyzes the transfer of a two-carbon ketol group from a ketose donor to an aldose acceptor, via a covalent intermediate with the cofactor thiamine pyrophosphate.</text>
</comment>
<keyword evidence="6 11" id="KW-0106">Calcium</keyword>
<evidence type="ECO:0000256" key="4">
    <source>
        <dbReference type="ARBA" id="ARBA00022679"/>
    </source>
</evidence>
<dbReference type="EMBL" id="JAVIIZ010000001">
    <property type="protein sequence ID" value="MDX8471043.1"/>
    <property type="molecule type" value="Genomic_DNA"/>
</dbReference>
<dbReference type="SUPFAM" id="SSF52922">
    <property type="entry name" value="TK C-terminal domain-like"/>
    <property type="match status" value="1"/>
</dbReference>
<dbReference type="PROSITE" id="PS00801">
    <property type="entry name" value="TRANSKETOLASE_1"/>
    <property type="match status" value="1"/>
</dbReference>
<gene>
    <name evidence="13" type="primary">tkt</name>
    <name evidence="13" type="ORF">RFM27_03050</name>
</gene>
<dbReference type="CDD" id="cd07033">
    <property type="entry name" value="TPP_PYR_DXS_TK_like"/>
    <property type="match status" value="1"/>
</dbReference>
<keyword evidence="5 11" id="KW-0479">Metal-binding</keyword>
<dbReference type="Gene3D" id="3.40.50.920">
    <property type="match status" value="1"/>
</dbReference>
<dbReference type="InterPro" id="IPR029061">
    <property type="entry name" value="THDP-binding"/>
</dbReference>
<evidence type="ECO:0000256" key="1">
    <source>
        <dbReference type="ARBA" id="ARBA00007131"/>
    </source>
</evidence>
<reference evidence="13 14" key="1">
    <citation type="submission" date="2023-08" db="EMBL/GenBank/DDBJ databases">
        <title>Implementing the SeqCode for naming new Mesorhizobium species isolated from Vachellia karroo root nodules.</title>
        <authorList>
            <person name="Van Lill M."/>
        </authorList>
    </citation>
    <scope>NUCLEOTIDE SEQUENCE [LARGE SCALE GENOMIC DNA]</scope>
    <source>
        <strain evidence="13 14">VK23A</strain>
    </source>
</reference>
<evidence type="ECO:0000256" key="10">
    <source>
        <dbReference type="NCBIfam" id="TIGR00232"/>
    </source>
</evidence>
<dbReference type="RefSeq" id="WP_320315210.1">
    <property type="nucleotide sequence ID" value="NZ_JAVIIX010000001.1"/>
</dbReference>
<comment type="catalytic activity">
    <reaction evidence="9 11">
        <text>D-sedoheptulose 7-phosphate + D-glyceraldehyde 3-phosphate = aldehydo-D-ribose 5-phosphate + D-xylulose 5-phosphate</text>
        <dbReference type="Rhea" id="RHEA:10508"/>
        <dbReference type="ChEBI" id="CHEBI:57483"/>
        <dbReference type="ChEBI" id="CHEBI:57737"/>
        <dbReference type="ChEBI" id="CHEBI:58273"/>
        <dbReference type="ChEBI" id="CHEBI:59776"/>
        <dbReference type="EC" id="2.2.1.1"/>
    </reaction>
</comment>
<comment type="subunit">
    <text evidence="2 11">Homodimer.</text>
</comment>
<proteinExistence type="inferred from homology"/>
<dbReference type="SMART" id="SM00861">
    <property type="entry name" value="Transket_pyr"/>
    <property type="match status" value="1"/>
</dbReference>
<evidence type="ECO:0000256" key="9">
    <source>
        <dbReference type="ARBA" id="ARBA00049473"/>
    </source>
</evidence>
<sequence>MSNHPAVASKSALNPRNFALANCLRALAIDAVEAAKSGHPGAPMGMADAATVLFRNHLKFDASAPNWPDRDRFVLSNGHASMLLYGLLHLTGYEDMTIEQVRNFRQWGSITAGHPEYGHATGIETTTGPLGQGIATAVGMAIAERQLAAEFGDELVDHNTYVFLGDGCLQEGIGQEAISLAGHLGLGKLVVLYDDNQITIDGPTSISFSENVPARFEACGWHVQSCDGHDAHQLDSAIRAAKARTDKPSMIAMRTVIGFGAPTKAGTASAHGAPLGDQEAASAKEALGWTAAPFVIPSELLAEWRSIGARGRAARQDWEKRLAAVPVDTRAEFERRQAGALPSGYGEALRKSRASLFAEPKKAATRKASQMAIETLVPALPELVGGSADLTHSNLTRVKLIDTQFTRDIAGRYIGFGVREFGMAAALNGIGLHGGLIPYGGTFLVFSDYARNAIRLAALMRLGTIFVMTHDSIGLGEDGPTHQPIEHLASLRAIPGLTVLRPADTIETLEAWDIAIRNRRTPSLLALSRQDVPQLRLEAGDENLTAKGAYVLRQFGSGRDVTLIATGTEVSIAVEAAEVLAKDGLAVAVVSMPSWELFDAQPVAYRADVLGQAPRIAIEAAGKFGWTRYVASEDEVIGMNGFGASAPADRLYKEFGITKEAIVERARNLAKA</sequence>
<dbReference type="Pfam" id="PF00456">
    <property type="entry name" value="Transketolase_N"/>
    <property type="match status" value="1"/>
</dbReference>
<dbReference type="GO" id="GO:0004802">
    <property type="term" value="F:transketolase activity"/>
    <property type="evidence" value="ECO:0007669"/>
    <property type="project" value="UniProtKB-EC"/>
</dbReference>
<evidence type="ECO:0000256" key="5">
    <source>
        <dbReference type="ARBA" id="ARBA00022723"/>
    </source>
</evidence>
<comment type="cofactor">
    <cofactor evidence="11">
        <name>thiamine diphosphate</name>
        <dbReference type="ChEBI" id="CHEBI:58937"/>
    </cofactor>
    <text evidence="11">Binds 1 thiamine pyrophosphate per subunit.</text>
</comment>
<dbReference type="InterPro" id="IPR020826">
    <property type="entry name" value="Transketolase_BS"/>
</dbReference>
<accession>A0ABU4X8D7</accession>
<evidence type="ECO:0000256" key="7">
    <source>
        <dbReference type="ARBA" id="ARBA00022842"/>
    </source>
</evidence>
<evidence type="ECO:0000256" key="8">
    <source>
        <dbReference type="ARBA" id="ARBA00023052"/>
    </source>
</evidence>
<dbReference type="InterPro" id="IPR033247">
    <property type="entry name" value="Transketolase_fam"/>
</dbReference>
<dbReference type="EC" id="2.2.1.1" evidence="3 10"/>
<dbReference type="PANTHER" id="PTHR43522">
    <property type="entry name" value="TRANSKETOLASE"/>
    <property type="match status" value="1"/>
</dbReference>
<evidence type="ECO:0000256" key="2">
    <source>
        <dbReference type="ARBA" id="ARBA00011738"/>
    </source>
</evidence>
<dbReference type="Gene3D" id="3.40.50.970">
    <property type="match status" value="2"/>
</dbReference>
<evidence type="ECO:0000259" key="12">
    <source>
        <dbReference type="SMART" id="SM00861"/>
    </source>
</evidence>
<organism evidence="13 14">
    <name type="scientific">Mesorhizobium dulcispinae</name>
    <dbReference type="NCBI Taxonomy" id="3072316"/>
    <lineage>
        <taxon>Bacteria</taxon>
        <taxon>Pseudomonadati</taxon>
        <taxon>Pseudomonadota</taxon>
        <taxon>Alphaproteobacteria</taxon>
        <taxon>Hyphomicrobiales</taxon>
        <taxon>Phyllobacteriaceae</taxon>
        <taxon>Mesorhizobium</taxon>
    </lineage>
</organism>
<protein>
    <recommendedName>
        <fullName evidence="3 10">Transketolase</fullName>
        <ecNumber evidence="3 10">2.2.1.1</ecNumber>
    </recommendedName>
</protein>
<evidence type="ECO:0000256" key="3">
    <source>
        <dbReference type="ARBA" id="ARBA00013152"/>
    </source>
</evidence>
<dbReference type="InterPro" id="IPR005474">
    <property type="entry name" value="Transketolase_N"/>
</dbReference>
<evidence type="ECO:0000313" key="13">
    <source>
        <dbReference type="EMBL" id="MDX8471043.1"/>
    </source>
</evidence>
<comment type="caution">
    <text evidence="13">The sequence shown here is derived from an EMBL/GenBank/DDBJ whole genome shotgun (WGS) entry which is preliminary data.</text>
</comment>
<dbReference type="InterPro" id="IPR049557">
    <property type="entry name" value="Transketolase_CS"/>
</dbReference>
<dbReference type="PANTHER" id="PTHR43522:SF2">
    <property type="entry name" value="TRANSKETOLASE 1-RELATED"/>
    <property type="match status" value="1"/>
</dbReference>
<evidence type="ECO:0000256" key="11">
    <source>
        <dbReference type="RuleBase" id="RU004996"/>
    </source>
</evidence>
<keyword evidence="7 11" id="KW-0460">Magnesium</keyword>
<dbReference type="SUPFAM" id="SSF52518">
    <property type="entry name" value="Thiamin diphosphate-binding fold (THDP-binding)"/>
    <property type="match status" value="2"/>
</dbReference>
<dbReference type="CDD" id="cd02012">
    <property type="entry name" value="TPP_TK"/>
    <property type="match status" value="1"/>
</dbReference>
<dbReference type="Pfam" id="PF02779">
    <property type="entry name" value="Transket_pyr"/>
    <property type="match status" value="1"/>
</dbReference>
<comment type="cofactor">
    <cofactor evidence="11">
        <name>Mg(2+)</name>
        <dbReference type="ChEBI" id="CHEBI:18420"/>
    </cofactor>
    <cofactor evidence="11">
        <name>Ca(2+)</name>
        <dbReference type="ChEBI" id="CHEBI:29108"/>
    </cofactor>
    <cofactor evidence="11">
        <name>Mn(2+)</name>
        <dbReference type="ChEBI" id="CHEBI:29035"/>
    </cofactor>
    <cofactor evidence="11">
        <name>Co(2+)</name>
        <dbReference type="ChEBI" id="CHEBI:48828"/>
    </cofactor>
    <text evidence="11">Binds 1 Mg(2+) ion per subunit. Can also utilize other divalent metal cations, such as Ca(2+), Mn(2+) and Co(2+).</text>
</comment>
<dbReference type="Proteomes" id="UP001271780">
    <property type="component" value="Unassembled WGS sequence"/>
</dbReference>
<name>A0ABU4X8D7_9HYPH</name>
<dbReference type="Pfam" id="PF22613">
    <property type="entry name" value="Transketolase_C_1"/>
    <property type="match status" value="1"/>
</dbReference>
<dbReference type="PROSITE" id="PS00802">
    <property type="entry name" value="TRANSKETOLASE_2"/>
    <property type="match status" value="1"/>
</dbReference>
<dbReference type="InterPro" id="IPR005478">
    <property type="entry name" value="Transketolase_bac-like"/>
</dbReference>
<dbReference type="InterPro" id="IPR005475">
    <property type="entry name" value="Transketolase-like_Pyr-bd"/>
</dbReference>
<comment type="similarity">
    <text evidence="1 11">Belongs to the transketolase family.</text>
</comment>
<keyword evidence="8 11" id="KW-0786">Thiamine pyrophosphate</keyword>
<keyword evidence="14" id="KW-1185">Reference proteome</keyword>
<evidence type="ECO:0000256" key="6">
    <source>
        <dbReference type="ARBA" id="ARBA00022837"/>
    </source>
</evidence>
<feature type="domain" description="Transketolase-like pyrimidine-binding" evidence="12">
    <location>
        <begin position="363"/>
        <end position="534"/>
    </location>
</feature>
<dbReference type="InterPro" id="IPR009014">
    <property type="entry name" value="Transketo_C/PFOR_II"/>
</dbReference>